<evidence type="ECO:0000313" key="2">
    <source>
        <dbReference type="Proteomes" id="UP001497512"/>
    </source>
</evidence>
<dbReference type="EMBL" id="OZ019901">
    <property type="protein sequence ID" value="CAK9236572.1"/>
    <property type="molecule type" value="Genomic_DNA"/>
</dbReference>
<organism evidence="1 2">
    <name type="scientific">Sphagnum troendelagicum</name>
    <dbReference type="NCBI Taxonomy" id="128251"/>
    <lineage>
        <taxon>Eukaryota</taxon>
        <taxon>Viridiplantae</taxon>
        <taxon>Streptophyta</taxon>
        <taxon>Embryophyta</taxon>
        <taxon>Bryophyta</taxon>
        <taxon>Sphagnophytina</taxon>
        <taxon>Sphagnopsida</taxon>
        <taxon>Sphagnales</taxon>
        <taxon>Sphagnaceae</taxon>
        <taxon>Sphagnum</taxon>
    </lineage>
</organism>
<dbReference type="Proteomes" id="UP001497512">
    <property type="component" value="Chromosome 9"/>
</dbReference>
<sequence>MKQEGGFGYRSYRRASTLPPILRRVAPERAERQNSVQRLGDVWIPRSEASPNHFVKLYVPGVEDLFAKGDRLIRVEHSGTRSRIISWTMWRTQEGAWRFQQQSTNEQTFSTFPYDVEPLRPVFDGVQSDFTN</sequence>
<reference evidence="1" key="1">
    <citation type="submission" date="2024-02" db="EMBL/GenBank/DDBJ databases">
        <authorList>
            <consortium name="ELIXIR-Norway"/>
            <consortium name="Elixir Norway"/>
        </authorList>
    </citation>
    <scope>NUCLEOTIDE SEQUENCE</scope>
</reference>
<evidence type="ECO:0000313" key="1">
    <source>
        <dbReference type="EMBL" id="CAK9236572.1"/>
    </source>
</evidence>
<keyword evidence="2" id="KW-1185">Reference proteome</keyword>
<proteinExistence type="predicted"/>
<gene>
    <name evidence="1" type="ORF">CSSPTR1EN2_LOCUS22972</name>
</gene>
<protein>
    <submittedName>
        <fullName evidence="1">Uncharacterized protein</fullName>
    </submittedName>
</protein>
<name>A0ABP0V2B5_9BRYO</name>
<accession>A0ABP0V2B5</accession>